<dbReference type="Proteomes" id="UP000193870">
    <property type="component" value="Unassembled WGS sequence"/>
</dbReference>
<name>A0A1Y5TCC2_9RHOB</name>
<proteinExistence type="predicted"/>
<gene>
    <name evidence="1" type="ORF">PAM7066_02748</name>
</gene>
<sequence>MQQDNAETLAQDVVIWLSGQEDLLLVFMNSTGGDAESIRKGMTDPHFLGAVLDFLMMDDAWVVAYCDAAGLPYDRPGRARAAIPGGSDMHWT</sequence>
<accession>A0A1Y5TCC2</accession>
<protein>
    <recommendedName>
        <fullName evidence="3">DUF3572 domain-containing protein</fullName>
    </recommendedName>
</protein>
<keyword evidence="2" id="KW-1185">Reference proteome</keyword>
<dbReference type="RefSeq" id="WP_085854758.1">
    <property type="nucleotide sequence ID" value="NZ_FOPF01000008.1"/>
</dbReference>
<dbReference type="OrthoDB" id="7356934at2"/>
<evidence type="ECO:0000313" key="1">
    <source>
        <dbReference type="EMBL" id="SLN57238.1"/>
    </source>
</evidence>
<dbReference type="STRING" id="315423.SAMN04488020_10840"/>
<dbReference type="AlphaFoldDB" id="A0A1Y5TCC2"/>
<dbReference type="EMBL" id="FWFV01000008">
    <property type="protein sequence ID" value="SLN57238.1"/>
    <property type="molecule type" value="Genomic_DNA"/>
</dbReference>
<reference evidence="1 2" key="1">
    <citation type="submission" date="2017-03" db="EMBL/GenBank/DDBJ databases">
        <authorList>
            <person name="Afonso C.L."/>
            <person name="Miller P.J."/>
            <person name="Scott M.A."/>
            <person name="Spackman E."/>
            <person name="Goraichik I."/>
            <person name="Dimitrov K.M."/>
            <person name="Suarez D.L."/>
            <person name="Swayne D.E."/>
        </authorList>
    </citation>
    <scope>NUCLEOTIDE SEQUENCE [LARGE SCALE GENOMIC DNA]</scope>
    <source>
        <strain evidence="1 2">CECT 7066</strain>
    </source>
</reference>
<evidence type="ECO:0000313" key="2">
    <source>
        <dbReference type="Proteomes" id="UP000193870"/>
    </source>
</evidence>
<evidence type="ECO:0008006" key="3">
    <source>
        <dbReference type="Google" id="ProtNLM"/>
    </source>
</evidence>
<dbReference type="Pfam" id="PF12096">
    <property type="entry name" value="DUF3572"/>
    <property type="match status" value="1"/>
</dbReference>
<dbReference type="InterPro" id="IPR021955">
    <property type="entry name" value="DUF3572"/>
</dbReference>
<organism evidence="1 2">
    <name type="scientific">Palleronia marisminoris</name>
    <dbReference type="NCBI Taxonomy" id="315423"/>
    <lineage>
        <taxon>Bacteria</taxon>
        <taxon>Pseudomonadati</taxon>
        <taxon>Pseudomonadota</taxon>
        <taxon>Alphaproteobacteria</taxon>
        <taxon>Rhodobacterales</taxon>
        <taxon>Roseobacteraceae</taxon>
        <taxon>Palleronia</taxon>
    </lineage>
</organism>